<evidence type="ECO:0000313" key="1">
    <source>
        <dbReference type="EMBL" id="KAA6299763.1"/>
    </source>
</evidence>
<proteinExistence type="predicted"/>
<dbReference type="EMBL" id="SNRX01000246">
    <property type="protein sequence ID" value="KAA6299763.1"/>
    <property type="molecule type" value="Genomic_DNA"/>
</dbReference>
<comment type="caution">
    <text evidence="1">The sequence shown here is derived from an EMBL/GenBank/DDBJ whole genome shotgun (WGS) entry which is preliminary data.</text>
</comment>
<reference evidence="1 2" key="1">
    <citation type="submission" date="2019-03" db="EMBL/GenBank/DDBJ databases">
        <title>Single cell metagenomics reveals metabolic interactions within the superorganism composed of flagellate Streblomastix strix and complex community of Bacteroidetes bacteria on its surface.</title>
        <authorList>
            <person name="Treitli S.C."/>
            <person name="Kolisko M."/>
            <person name="Husnik F."/>
            <person name="Keeling P."/>
            <person name="Hampl V."/>
        </authorList>
    </citation>
    <scope>NUCLEOTIDE SEQUENCE [LARGE SCALE GENOMIC DNA]</scope>
    <source>
        <strain evidence="1">St1</strain>
    </source>
</reference>
<protein>
    <submittedName>
        <fullName evidence="1">Uncharacterized protein</fullName>
    </submittedName>
</protein>
<organism evidence="1 2">
    <name type="scientific">Candidatus Ordinivivax streblomastigis</name>
    <dbReference type="NCBI Taxonomy" id="2540710"/>
    <lineage>
        <taxon>Bacteria</taxon>
        <taxon>Pseudomonadati</taxon>
        <taxon>Bacteroidota</taxon>
        <taxon>Bacteroidia</taxon>
        <taxon>Bacteroidales</taxon>
        <taxon>Candidatus Ordinivivax</taxon>
    </lineage>
</organism>
<sequence>MQVFHGSYTVINVVNLSKCQSKLNILQNLL</sequence>
<gene>
    <name evidence="1" type="ORF">EZS26_004100</name>
</gene>
<dbReference type="AlphaFoldDB" id="A0A5M8NT30"/>
<name>A0A5M8NT30_9BACT</name>
<evidence type="ECO:0000313" key="2">
    <source>
        <dbReference type="Proteomes" id="UP000324575"/>
    </source>
</evidence>
<dbReference type="Proteomes" id="UP000324575">
    <property type="component" value="Unassembled WGS sequence"/>
</dbReference>
<accession>A0A5M8NT30</accession>